<proteinExistence type="predicted"/>
<accession>A0A0C2Y3T9</accession>
<dbReference type="AlphaFoldDB" id="A0A0C2Y3T9"/>
<gene>
    <name evidence="1" type="ORF">M413DRAFT_8905</name>
</gene>
<organism evidence="1 2">
    <name type="scientific">Hebeloma cylindrosporum</name>
    <dbReference type="NCBI Taxonomy" id="76867"/>
    <lineage>
        <taxon>Eukaryota</taxon>
        <taxon>Fungi</taxon>
        <taxon>Dikarya</taxon>
        <taxon>Basidiomycota</taxon>
        <taxon>Agaricomycotina</taxon>
        <taxon>Agaricomycetes</taxon>
        <taxon>Agaricomycetidae</taxon>
        <taxon>Agaricales</taxon>
        <taxon>Agaricineae</taxon>
        <taxon>Hymenogastraceae</taxon>
        <taxon>Hebeloma</taxon>
    </lineage>
</organism>
<dbReference type="HOGENOM" id="CLU_622629_0_0_1"/>
<dbReference type="OrthoDB" id="3012840at2759"/>
<protein>
    <submittedName>
        <fullName evidence="1">Uncharacterized protein</fullName>
    </submittedName>
</protein>
<name>A0A0C2Y3T9_HEBCY</name>
<reference evidence="2" key="2">
    <citation type="submission" date="2015-01" db="EMBL/GenBank/DDBJ databases">
        <title>Evolutionary Origins and Diversification of the Mycorrhizal Mutualists.</title>
        <authorList>
            <consortium name="DOE Joint Genome Institute"/>
            <consortium name="Mycorrhizal Genomics Consortium"/>
            <person name="Kohler A."/>
            <person name="Kuo A."/>
            <person name="Nagy L.G."/>
            <person name="Floudas D."/>
            <person name="Copeland A."/>
            <person name="Barry K.W."/>
            <person name="Cichocki N."/>
            <person name="Veneault-Fourrey C."/>
            <person name="LaButti K."/>
            <person name="Lindquist E.A."/>
            <person name="Lipzen A."/>
            <person name="Lundell T."/>
            <person name="Morin E."/>
            <person name="Murat C."/>
            <person name="Riley R."/>
            <person name="Ohm R."/>
            <person name="Sun H."/>
            <person name="Tunlid A."/>
            <person name="Henrissat B."/>
            <person name="Grigoriev I.V."/>
            <person name="Hibbett D.S."/>
            <person name="Martin F."/>
        </authorList>
    </citation>
    <scope>NUCLEOTIDE SEQUENCE [LARGE SCALE GENOMIC DNA]</scope>
    <source>
        <strain evidence="2">h7</strain>
    </source>
</reference>
<sequence length="503" mass="56176">MSQKLYKPQGGSIWMELAGINESSLGPIAFPNILSKGDRPLLLAIHTGNFPRNEFVQMHLDPGSKALGKSIRASSSRCANHSTCYSCLRHPGDGSLRPLDECESEWLTIDYAAWSFLINQMKGYSRERTIWRSIRPIQYLFPEGSVAFGDAGCDRLQLPLSPSLDKDDTVTWRVAIFAFASTPNSRDKKAEGFFTKGLLEQAVEDFQGDILVICNACYSGELASDRWTLLCSAGPEQMADALTGSSSGYFRGSVFTACVVAEAAREHGLRVPLLQDGKPPLGEFVKPDPPRRDFPILPNVAKLTITKPSSISLKEFKNKVMELQRFLLDSSITFFRAEESKSMVSWTSVFAIDCTAGVMGQIGLKMPSTNQPGPLLTPESETPHISPLLAKLALRQHLEDPERHSYPSVATAIGEDTLLTVQIETRDYLEMIEKGVKVNELPGHLVRYHFQEGYHLRAEMNRNSARWLSVQWAKVERRQLTPPQWAELMERVAVMTEREAIRV</sequence>
<dbReference type="Proteomes" id="UP000053424">
    <property type="component" value="Unassembled WGS sequence"/>
</dbReference>
<evidence type="ECO:0000313" key="1">
    <source>
        <dbReference type="EMBL" id="KIM44503.1"/>
    </source>
</evidence>
<reference evidence="1 2" key="1">
    <citation type="submission" date="2014-04" db="EMBL/GenBank/DDBJ databases">
        <authorList>
            <consortium name="DOE Joint Genome Institute"/>
            <person name="Kuo A."/>
            <person name="Gay G."/>
            <person name="Dore J."/>
            <person name="Kohler A."/>
            <person name="Nagy L.G."/>
            <person name="Floudas D."/>
            <person name="Copeland A."/>
            <person name="Barry K.W."/>
            <person name="Cichocki N."/>
            <person name="Veneault-Fourrey C."/>
            <person name="LaButti K."/>
            <person name="Lindquist E.A."/>
            <person name="Lipzen A."/>
            <person name="Lundell T."/>
            <person name="Morin E."/>
            <person name="Murat C."/>
            <person name="Sun H."/>
            <person name="Tunlid A."/>
            <person name="Henrissat B."/>
            <person name="Grigoriev I.V."/>
            <person name="Hibbett D.S."/>
            <person name="Martin F."/>
            <person name="Nordberg H.P."/>
            <person name="Cantor M.N."/>
            <person name="Hua S.X."/>
        </authorList>
    </citation>
    <scope>NUCLEOTIDE SEQUENCE [LARGE SCALE GENOMIC DNA]</scope>
    <source>
        <strain evidence="2">h7</strain>
    </source>
</reference>
<evidence type="ECO:0000313" key="2">
    <source>
        <dbReference type="Proteomes" id="UP000053424"/>
    </source>
</evidence>
<dbReference type="EMBL" id="KN831773">
    <property type="protein sequence ID" value="KIM44503.1"/>
    <property type="molecule type" value="Genomic_DNA"/>
</dbReference>
<keyword evidence="2" id="KW-1185">Reference proteome</keyword>